<dbReference type="SUPFAM" id="SSF56601">
    <property type="entry name" value="beta-lactamase/transpeptidase-like"/>
    <property type="match status" value="1"/>
</dbReference>
<gene>
    <name evidence="14" type="ORF">NZD89_05775</name>
</gene>
<keyword evidence="4" id="KW-1003">Cell membrane</keyword>
<evidence type="ECO:0000256" key="5">
    <source>
        <dbReference type="ARBA" id="ARBA00022692"/>
    </source>
</evidence>
<dbReference type="Gene3D" id="3.40.710.10">
    <property type="entry name" value="DD-peptidase/beta-lactamase superfamily"/>
    <property type="match status" value="1"/>
</dbReference>
<keyword evidence="15" id="KW-1185">Reference proteome</keyword>
<keyword evidence="6" id="KW-0133">Cell shape</keyword>
<dbReference type="PANTHER" id="PTHR30627:SF2">
    <property type="entry name" value="PEPTIDOGLYCAN D,D-TRANSPEPTIDASE MRDA"/>
    <property type="match status" value="1"/>
</dbReference>
<feature type="domain" description="Penicillin-binding protein dimerisation" evidence="13">
    <location>
        <begin position="65"/>
        <end position="233"/>
    </location>
</feature>
<accession>A0ABY6ZJC0</accession>
<evidence type="ECO:0000256" key="2">
    <source>
        <dbReference type="ARBA" id="ARBA00004236"/>
    </source>
</evidence>
<dbReference type="Pfam" id="PF00905">
    <property type="entry name" value="Transpeptidase"/>
    <property type="match status" value="1"/>
</dbReference>
<dbReference type="InterPro" id="IPR001460">
    <property type="entry name" value="PCN-bd_Tpept"/>
</dbReference>
<keyword evidence="10" id="KW-0961">Cell wall biogenesis/degradation</keyword>
<dbReference type="Gene3D" id="3.90.1310.10">
    <property type="entry name" value="Penicillin-binding protein 2a (Domain 2)"/>
    <property type="match status" value="1"/>
</dbReference>
<dbReference type="InterPro" id="IPR050515">
    <property type="entry name" value="Beta-lactam/transpept"/>
</dbReference>
<evidence type="ECO:0000256" key="7">
    <source>
        <dbReference type="ARBA" id="ARBA00022984"/>
    </source>
</evidence>
<dbReference type="PANTHER" id="PTHR30627">
    <property type="entry name" value="PEPTIDOGLYCAN D,D-TRANSPEPTIDASE"/>
    <property type="match status" value="1"/>
</dbReference>
<comment type="subcellular location">
    <subcellularLocation>
        <location evidence="2">Cell membrane</location>
    </subcellularLocation>
    <subcellularLocation>
        <location evidence="1">Membrane</location>
        <topology evidence="1">Single-pass membrane protein</topology>
    </subcellularLocation>
</comment>
<sequence>MRKKPREQTGKKSSRKILRINVVYSIIFLSFTGLILRAAYVEVAKGPAFRSEETSTQFTKMPLLPQRGWIYDANGQVLAWDTPSDGIELDNSTGNTDTEYHDVANKLAPILNETPQKLYNTIIANKSSLQIPLATHITDAQIAYVVEHQSELPNVEVDQTYNRQYPYGDLAGQVLGYVGSITAQNVGYYSKKGYIDSQKVGVGGLEEQYESLLQGKPGTELLTVNPSTNTVEQVGAAPPAIPGDNIQLTLDGRTQAEAQMILKNLIDSSSSNSTIAEGSAVMLNVKTGGVLAMVSYPYLNPNWYSSGTDLTASQIKYLTTSGAQENYAIDAPEYPGSTVKPANLIAAMKHGVVTPNTTVDDNGYIRIGQSIIHEDEGMALGLLNPIEAVAVSSDVFFYEVGLDLGKWFGSSSTSGGSYPSSDGSYQNYLDTDFAKGINTLFQGEWDFGLGPKTGIDLPGEVGGNFYIEDSDKGYEEVPYNLQQSEASIKKTGKYVNHGTPEDLAFAGIGQSQQFTTMQLATYAMNLANNGKKLKPHLLSKVYSATGGPNSNSTPLETVNTKVEGQVQASPAIYQLVKTAMNDVTTGAQGGADATAYGIFSSSPYQVAAKTGTAQININGHQTDNSVFICYAPLNHPIVAMAIMVPGGGYGAGLAGPIAKQILDAYFNEHHEPFMPKSGWTSTNIPSNWSTSSANTLP</sequence>
<evidence type="ECO:0000256" key="4">
    <source>
        <dbReference type="ARBA" id="ARBA00022475"/>
    </source>
</evidence>
<keyword evidence="7" id="KW-0573">Peptidoglycan synthesis</keyword>
<organism evidence="14 15">
    <name type="scientific">Alicyclobacillus fastidiosus</name>
    <dbReference type="NCBI Taxonomy" id="392011"/>
    <lineage>
        <taxon>Bacteria</taxon>
        <taxon>Bacillati</taxon>
        <taxon>Bacillota</taxon>
        <taxon>Bacilli</taxon>
        <taxon>Bacillales</taxon>
        <taxon>Alicyclobacillaceae</taxon>
        <taxon>Alicyclobacillus</taxon>
    </lineage>
</organism>
<evidence type="ECO:0000256" key="9">
    <source>
        <dbReference type="ARBA" id="ARBA00023136"/>
    </source>
</evidence>
<feature type="transmembrane region" description="Helical" evidence="11">
    <location>
        <begin position="21"/>
        <end position="40"/>
    </location>
</feature>
<keyword evidence="8 11" id="KW-1133">Transmembrane helix</keyword>
<comment type="similarity">
    <text evidence="3">Belongs to the transpeptidase family.</text>
</comment>
<dbReference type="Pfam" id="PF03717">
    <property type="entry name" value="PBP_dimer"/>
    <property type="match status" value="1"/>
</dbReference>
<dbReference type="InterPro" id="IPR005311">
    <property type="entry name" value="PBP_dimer"/>
</dbReference>
<dbReference type="RefSeq" id="WP_268006808.1">
    <property type="nucleotide sequence ID" value="NZ_CP104067.1"/>
</dbReference>
<keyword evidence="9 11" id="KW-0472">Membrane</keyword>
<dbReference type="InterPro" id="IPR036138">
    <property type="entry name" value="PBP_dimer_sf"/>
</dbReference>
<evidence type="ECO:0000256" key="11">
    <source>
        <dbReference type="SAM" id="Phobius"/>
    </source>
</evidence>
<evidence type="ECO:0000259" key="13">
    <source>
        <dbReference type="Pfam" id="PF03717"/>
    </source>
</evidence>
<dbReference type="InterPro" id="IPR012338">
    <property type="entry name" value="Beta-lactam/transpept-like"/>
</dbReference>
<evidence type="ECO:0000256" key="10">
    <source>
        <dbReference type="ARBA" id="ARBA00023316"/>
    </source>
</evidence>
<dbReference type="EMBL" id="CP104067">
    <property type="protein sequence ID" value="WAH42931.1"/>
    <property type="molecule type" value="Genomic_DNA"/>
</dbReference>
<reference evidence="14" key="1">
    <citation type="submission" date="2022-08" db="EMBL/GenBank/DDBJ databases">
        <title>Alicyclobacillus fastidiosus DSM 17978, complete genome.</title>
        <authorList>
            <person name="Wang Q."/>
            <person name="Cai R."/>
            <person name="Wang Z."/>
        </authorList>
    </citation>
    <scope>NUCLEOTIDE SEQUENCE</scope>
    <source>
        <strain evidence="14">DSM 17978</strain>
    </source>
</reference>
<evidence type="ECO:0000259" key="12">
    <source>
        <dbReference type="Pfam" id="PF00905"/>
    </source>
</evidence>
<evidence type="ECO:0000256" key="8">
    <source>
        <dbReference type="ARBA" id="ARBA00022989"/>
    </source>
</evidence>
<evidence type="ECO:0000313" key="15">
    <source>
        <dbReference type="Proteomes" id="UP001164761"/>
    </source>
</evidence>
<dbReference type="Proteomes" id="UP001164761">
    <property type="component" value="Chromosome"/>
</dbReference>
<evidence type="ECO:0000256" key="3">
    <source>
        <dbReference type="ARBA" id="ARBA00007171"/>
    </source>
</evidence>
<dbReference type="SUPFAM" id="SSF56519">
    <property type="entry name" value="Penicillin binding protein dimerisation domain"/>
    <property type="match status" value="1"/>
</dbReference>
<proteinExistence type="inferred from homology"/>
<evidence type="ECO:0000313" key="14">
    <source>
        <dbReference type="EMBL" id="WAH42931.1"/>
    </source>
</evidence>
<keyword evidence="5 11" id="KW-0812">Transmembrane</keyword>
<evidence type="ECO:0000256" key="1">
    <source>
        <dbReference type="ARBA" id="ARBA00004167"/>
    </source>
</evidence>
<evidence type="ECO:0000256" key="6">
    <source>
        <dbReference type="ARBA" id="ARBA00022960"/>
    </source>
</evidence>
<name>A0ABY6ZJC0_9BACL</name>
<feature type="domain" description="Penicillin-binding protein transpeptidase" evidence="12">
    <location>
        <begin position="278"/>
        <end position="663"/>
    </location>
</feature>
<protein>
    <submittedName>
        <fullName evidence="14">Penicillin-binding transpeptidase domain-containing protein</fullName>
    </submittedName>
</protein>